<evidence type="ECO:0000313" key="1">
    <source>
        <dbReference type="EMBL" id="GIN19326.1"/>
    </source>
</evidence>
<accession>A0ABQ4K346</accession>
<dbReference type="Proteomes" id="UP000680279">
    <property type="component" value="Unassembled WGS sequence"/>
</dbReference>
<proteinExistence type="predicted"/>
<sequence>MATKIAVIGPADFMHNITLLAEQIKNVEIVPYIYSQPEESDSITRNLKPCDVVFYSGGLPYYFSAGARKRLTIPSLYMEQDEMMIAVSLLSVVHNKKIPLEHLSVDVLDACFFSNVLKNIGAPEAKHHVIDFVSMLPADFDIRKIVQFHQDLYESGQTKMALTSIYSVYDKLVELGVPAQRMIDPSKALIRGLLEAKAEAEMMKKHAATIAVCHMSLKYSDPKVESLAKSIQASVQRRGDSAVSLFCTRGDIENIINTHGFRLFLQSWEGHAAIGFGYGETVSDAEEHAIIAQRFADHEKTSCAYILTEMKELYGPYPDDVKFQSLVNVHPELVKLAKAIKISPANLSKIIQFSQNRQTHHFTAADLSAYMQVTRRSAERMIKKLVDHGSIKVVGEEMTYTQGRPRSLYELDIPVYNYGKESP</sequence>
<comment type="caution">
    <text evidence="1">The sequence shown here is derived from an EMBL/GenBank/DDBJ whole genome shotgun (WGS) entry which is preliminary data.</text>
</comment>
<name>A0ABQ4K346_9BACI</name>
<keyword evidence="2" id="KW-1185">Reference proteome</keyword>
<gene>
    <name evidence="1" type="ORF">J1TS3_04600</name>
</gene>
<dbReference type="Gene3D" id="1.10.10.10">
    <property type="entry name" value="Winged helix-like DNA-binding domain superfamily/Winged helix DNA-binding domain"/>
    <property type="match status" value="1"/>
</dbReference>
<dbReference type="InterPro" id="IPR036388">
    <property type="entry name" value="WH-like_DNA-bd_sf"/>
</dbReference>
<reference evidence="1 2" key="1">
    <citation type="submission" date="2021-03" db="EMBL/GenBank/DDBJ databases">
        <title>Antimicrobial resistance genes in bacteria isolated from Japanese honey, and their potential for conferring macrolide and lincosamide resistance in the American foulbrood pathogen Paenibacillus larvae.</title>
        <authorList>
            <person name="Okamoto M."/>
            <person name="Kumagai M."/>
            <person name="Kanamori H."/>
            <person name="Takamatsu D."/>
        </authorList>
    </citation>
    <scope>NUCLEOTIDE SEQUENCE [LARGE SCALE GENOMIC DNA]</scope>
    <source>
        <strain evidence="1 2">J1TS3</strain>
    </source>
</reference>
<evidence type="ECO:0000313" key="2">
    <source>
        <dbReference type="Proteomes" id="UP000680279"/>
    </source>
</evidence>
<protein>
    <recommendedName>
        <fullName evidence="3">Transcriptional regulator</fullName>
    </recommendedName>
</protein>
<dbReference type="RefSeq" id="WP_018705517.1">
    <property type="nucleotide sequence ID" value="NZ_BOQT01000001.1"/>
</dbReference>
<evidence type="ECO:0008006" key="3">
    <source>
        <dbReference type="Google" id="ProtNLM"/>
    </source>
</evidence>
<organism evidence="1 2">
    <name type="scientific">Siminovitchia fordii</name>
    <dbReference type="NCBI Taxonomy" id="254759"/>
    <lineage>
        <taxon>Bacteria</taxon>
        <taxon>Bacillati</taxon>
        <taxon>Bacillota</taxon>
        <taxon>Bacilli</taxon>
        <taxon>Bacillales</taxon>
        <taxon>Bacillaceae</taxon>
        <taxon>Siminovitchia</taxon>
    </lineage>
</organism>
<dbReference type="EMBL" id="BOQT01000001">
    <property type="protein sequence ID" value="GIN19326.1"/>
    <property type="molecule type" value="Genomic_DNA"/>
</dbReference>